<name>A0AA39JTF1_9AGAR</name>
<evidence type="ECO:0000313" key="2">
    <source>
        <dbReference type="Proteomes" id="UP001175226"/>
    </source>
</evidence>
<evidence type="ECO:0000313" key="1">
    <source>
        <dbReference type="EMBL" id="KAK0448212.1"/>
    </source>
</evidence>
<protein>
    <recommendedName>
        <fullName evidence="3">Nucleotidyltransferase family protein</fullName>
    </recommendedName>
</protein>
<dbReference type="AlphaFoldDB" id="A0AA39JTF1"/>
<feature type="non-terminal residue" evidence="1">
    <location>
        <position position="1"/>
    </location>
</feature>
<keyword evidence="2" id="KW-1185">Reference proteome</keyword>
<feature type="non-terminal residue" evidence="1">
    <location>
        <position position="183"/>
    </location>
</feature>
<dbReference type="EMBL" id="JAUEPT010000010">
    <property type="protein sequence ID" value="KAK0448212.1"/>
    <property type="molecule type" value="Genomic_DNA"/>
</dbReference>
<sequence>GVLISGSQALSVFTGEQYLNSDLDLYINQYQRRDLTNVLECIGYTSCGSLRPPLLRPSIVRWQSIEYADKSIADVEEFRNGSGAVMQVISSYGPLLDIILGFHSMCVMNVVAHKYAYCLYPKVTLIIKASIVQSGDDNNTIRAQNKYADRGYRLLCHEMLTPTLDFQLQSRSVGDRHCQTLPL</sequence>
<evidence type="ECO:0008006" key="3">
    <source>
        <dbReference type="Google" id="ProtNLM"/>
    </source>
</evidence>
<comment type="caution">
    <text evidence="1">The sequence shown here is derived from an EMBL/GenBank/DDBJ whole genome shotgun (WGS) entry which is preliminary data.</text>
</comment>
<reference evidence="1" key="1">
    <citation type="submission" date="2023-06" db="EMBL/GenBank/DDBJ databases">
        <authorList>
            <consortium name="Lawrence Berkeley National Laboratory"/>
            <person name="Ahrendt S."/>
            <person name="Sahu N."/>
            <person name="Indic B."/>
            <person name="Wong-Bajracharya J."/>
            <person name="Merenyi Z."/>
            <person name="Ke H.-M."/>
            <person name="Monk M."/>
            <person name="Kocsube S."/>
            <person name="Drula E."/>
            <person name="Lipzen A."/>
            <person name="Balint B."/>
            <person name="Henrissat B."/>
            <person name="Andreopoulos B."/>
            <person name="Martin F.M."/>
            <person name="Harder C.B."/>
            <person name="Rigling D."/>
            <person name="Ford K.L."/>
            <person name="Foster G.D."/>
            <person name="Pangilinan J."/>
            <person name="Papanicolaou A."/>
            <person name="Barry K."/>
            <person name="LaButti K."/>
            <person name="Viragh M."/>
            <person name="Koriabine M."/>
            <person name="Yan M."/>
            <person name="Riley R."/>
            <person name="Champramary S."/>
            <person name="Plett K.L."/>
            <person name="Tsai I.J."/>
            <person name="Slot J."/>
            <person name="Sipos G."/>
            <person name="Plett J."/>
            <person name="Nagy L.G."/>
            <person name="Grigoriev I.V."/>
        </authorList>
    </citation>
    <scope>NUCLEOTIDE SEQUENCE</scope>
    <source>
        <strain evidence="1">FPL87.14</strain>
    </source>
</reference>
<proteinExistence type="predicted"/>
<accession>A0AA39JTF1</accession>
<dbReference type="Proteomes" id="UP001175226">
    <property type="component" value="Unassembled WGS sequence"/>
</dbReference>
<organism evidence="1 2">
    <name type="scientific">Armillaria borealis</name>
    <dbReference type="NCBI Taxonomy" id="47425"/>
    <lineage>
        <taxon>Eukaryota</taxon>
        <taxon>Fungi</taxon>
        <taxon>Dikarya</taxon>
        <taxon>Basidiomycota</taxon>
        <taxon>Agaricomycotina</taxon>
        <taxon>Agaricomycetes</taxon>
        <taxon>Agaricomycetidae</taxon>
        <taxon>Agaricales</taxon>
        <taxon>Marasmiineae</taxon>
        <taxon>Physalacriaceae</taxon>
        <taxon>Armillaria</taxon>
    </lineage>
</organism>
<gene>
    <name evidence="1" type="ORF">EV421DRAFT_1660347</name>
</gene>